<comment type="caution">
    <text evidence="3">The sequence shown here is derived from an EMBL/GenBank/DDBJ whole genome shotgun (WGS) entry which is preliminary data.</text>
</comment>
<reference evidence="3 4" key="1">
    <citation type="submission" date="2019-10" db="EMBL/GenBank/DDBJ databases">
        <title>Glycomyces albidus sp. nov., a novel actinomycete isolated from rhizosphere soil of wheat (Triticum aestivum L.).</title>
        <authorList>
            <person name="Qian L."/>
        </authorList>
    </citation>
    <scope>NUCLEOTIDE SEQUENCE [LARGE SCALE GENOMIC DNA]</scope>
    <source>
        <strain evidence="3 4">NEAU-7082</strain>
    </source>
</reference>
<protein>
    <recommendedName>
        <fullName evidence="2">ThuA-like domain-containing protein</fullName>
    </recommendedName>
</protein>
<dbReference type="Gene3D" id="3.40.50.880">
    <property type="match status" value="1"/>
</dbReference>
<feature type="transmembrane region" description="Helical" evidence="1">
    <location>
        <begin position="275"/>
        <end position="295"/>
    </location>
</feature>
<evidence type="ECO:0000313" key="3">
    <source>
        <dbReference type="EMBL" id="MQM27655.1"/>
    </source>
</evidence>
<dbReference type="Pfam" id="PF06283">
    <property type="entry name" value="ThuA"/>
    <property type="match status" value="1"/>
</dbReference>
<keyword evidence="4" id="KW-1185">Reference proteome</keyword>
<keyword evidence="1" id="KW-0472">Membrane</keyword>
<gene>
    <name evidence="3" type="ORF">GFD30_19075</name>
</gene>
<dbReference type="InterPro" id="IPR029010">
    <property type="entry name" value="ThuA-like"/>
</dbReference>
<evidence type="ECO:0000259" key="2">
    <source>
        <dbReference type="Pfam" id="PF06283"/>
    </source>
</evidence>
<proteinExistence type="predicted"/>
<evidence type="ECO:0000313" key="4">
    <source>
        <dbReference type="Proteomes" id="UP000477750"/>
    </source>
</evidence>
<dbReference type="EMBL" id="WIAO01000027">
    <property type="protein sequence ID" value="MQM27655.1"/>
    <property type="molecule type" value="Genomic_DNA"/>
</dbReference>
<dbReference type="InterPro" id="IPR029062">
    <property type="entry name" value="Class_I_gatase-like"/>
</dbReference>
<keyword evidence="1" id="KW-0812">Transmembrane</keyword>
<evidence type="ECO:0000256" key="1">
    <source>
        <dbReference type="SAM" id="Phobius"/>
    </source>
</evidence>
<name>A0A6L5GDA0_9ACTN</name>
<sequence>MRVICLPTPRIAVIRYEVNQTGILELTLRTLLRLCIIVALACAPAFAPSAALAAGGPQVLVLTTGNEAQDVADFAIERLQMEARRWNFTLIEGEPGNLEDLDGIDVVMFLNTGVDILDEAQQASLHAFINRGGGFVATNTAAASEPDWDFYQELLGATALTPPQEPASEQEVSFNAGSPITDGLDEELKVTERWFYFDPAPAQPESTVLAQLGSGDPVAWNSETYNAFYASPGGAGKTWGDRDFLQLIRQGIWWAAGEEGVLLQNSDDAAPNWPYTWTFVLFVVAVAGGGSIAVWRLDKDETRREAEMAEAAELKA</sequence>
<dbReference type="PANTHER" id="PTHR40469">
    <property type="entry name" value="SECRETED GLYCOSYL HYDROLASE"/>
    <property type="match status" value="1"/>
</dbReference>
<dbReference type="AlphaFoldDB" id="A0A6L5GDA0"/>
<organism evidence="3 4">
    <name type="scientific">Glycomyces albidus</name>
    <dbReference type="NCBI Taxonomy" id="2656774"/>
    <lineage>
        <taxon>Bacteria</taxon>
        <taxon>Bacillati</taxon>
        <taxon>Actinomycetota</taxon>
        <taxon>Actinomycetes</taxon>
        <taxon>Glycomycetales</taxon>
        <taxon>Glycomycetaceae</taxon>
        <taxon>Glycomyces</taxon>
    </lineage>
</organism>
<keyword evidence="1" id="KW-1133">Transmembrane helix</keyword>
<dbReference type="SUPFAM" id="SSF52317">
    <property type="entry name" value="Class I glutamine amidotransferase-like"/>
    <property type="match status" value="1"/>
</dbReference>
<accession>A0A6L5GDA0</accession>
<dbReference type="Proteomes" id="UP000477750">
    <property type="component" value="Unassembled WGS sequence"/>
</dbReference>
<dbReference type="PANTHER" id="PTHR40469:SF2">
    <property type="entry name" value="GALACTOSE-BINDING DOMAIN-LIKE SUPERFAMILY PROTEIN"/>
    <property type="match status" value="1"/>
</dbReference>
<feature type="domain" description="ThuA-like" evidence="2">
    <location>
        <begin position="59"/>
        <end position="255"/>
    </location>
</feature>